<dbReference type="Pfam" id="PF17919">
    <property type="entry name" value="RT_RNaseH_2"/>
    <property type="match status" value="1"/>
</dbReference>
<evidence type="ECO:0000259" key="3">
    <source>
        <dbReference type="Pfam" id="PF17921"/>
    </source>
</evidence>
<evidence type="ECO:0000313" key="4">
    <source>
        <dbReference type="EMBL" id="KAJ8758508.1"/>
    </source>
</evidence>
<dbReference type="InterPro" id="IPR041577">
    <property type="entry name" value="RT_RNaseH_2"/>
</dbReference>
<dbReference type="InterPro" id="IPR050951">
    <property type="entry name" value="Retrovirus_Pol_polyprotein"/>
</dbReference>
<dbReference type="PANTHER" id="PTHR37984:SF5">
    <property type="entry name" value="PROTEIN NYNRIN-LIKE"/>
    <property type="match status" value="1"/>
</dbReference>
<accession>A0AAV8SWX7</accession>
<dbReference type="AlphaFoldDB" id="A0AAV8SWX7"/>
<sequence length="214" mass="24941">MIAAPLTKLLRKNHKFVWSDECQQSFEELKHRLTSAPVLALPIGEGSYTVYSDASRKGLGCVLMQEDKVIAYASRQLKPYEVNYLTHDLELAAVIFALKIWRHYLEKVRELQVQDPELSKLREEVQRGKEFGMVLSDDRLLTVRNRLCIPDVKEVKNEILDEAHNAPYAMHPGNTRMYRDLREHFWWRGMKKDVAEYVSKYLVCQQVKTNGLFG</sequence>
<dbReference type="PANTHER" id="PTHR37984">
    <property type="entry name" value="PROTEIN CBG26694"/>
    <property type="match status" value="1"/>
</dbReference>
<dbReference type="Proteomes" id="UP001159364">
    <property type="component" value="Linkage Group LG07"/>
</dbReference>
<organism evidence="4 5">
    <name type="scientific">Erythroxylum novogranatense</name>
    <dbReference type="NCBI Taxonomy" id="1862640"/>
    <lineage>
        <taxon>Eukaryota</taxon>
        <taxon>Viridiplantae</taxon>
        <taxon>Streptophyta</taxon>
        <taxon>Embryophyta</taxon>
        <taxon>Tracheophyta</taxon>
        <taxon>Spermatophyta</taxon>
        <taxon>Magnoliopsida</taxon>
        <taxon>eudicotyledons</taxon>
        <taxon>Gunneridae</taxon>
        <taxon>Pentapetalae</taxon>
        <taxon>rosids</taxon>
        <taxon>fabids</taxon>
        <taxon>Malpighiales</taxon>
        <taxon>Erythroxylaceae</taxon>
        <taxon>Erythroxylum</taxon>
    </lineage>
</organism>
<feature type="domain" description="Integrase zinc-binding" evidence="3">
    <location>
        <begin position="154"/>
        <end position="209"/>
    </location>
</feature>
<dbReference type="Pfam" id="PF17921">
    <property type="entry name" value="Integrase_H2C2"/>
    <property type="match status" value="1"/>
</dbReference>
<protein>
    <submittedName>
        <fullName evidence="4">Uncharacterized protein</fullName>
    </submittedName>
</protein>
<gene>
    <name evidence="4" type="ORF">K2173_000229</name>
</gene>
<comment type="caution">
    <text evidence="4">The sequence shown here is derived from an EMBL/GenBank/DDBJ whole genome shotgun (WGS) entry which is preliminary data.</text>
</comment>
<keyword evidence="1" id="KW-0511">Multifunctional enzyme</keyword>
<evidence type="ECO:0000256" key="1">
    <source>
        <dbReference type="ARBA" id="ARBA00023268"/>
    </source>
</evidence>
<dbReference type="GO" id="GO:0003824">
    <property type="term" value="F:catalytic activity"/>
    <property type="evidence" value="ECO:0007669"/>
    <property type="project" value="UniProtKB-KW"/>
</dbReference>
<evidence type="ECO:0000313" key="5">
    <source>
        <dbReference type="Proteomes" id="UP001159364"/>
    </source>
</evidence>
<keyword evidence="5" id="KW-1185">Reference proteome</keyword>
<dbReference type="InterPro" id="IPR041588">
    <property type="entry name" value="Integrase_H2C2"/>
</dbReference>
<dbReference type="FunFam" id="1.10.340.70:FF:000001">
    <property type="entry name" value="Retrovirus-related Pol polyprotein from transposon gypsy-like Protein"/>
    <property type="match status" value="1"/>
</dbReference>
<proteinExistence type="predicted"/>
<reference evidence="4 5" key="1">
    <citation type="submission" date="2021-09" db="EMBL/GenBank/DDBJ databases">
        <title>Genomic insights and catalytic innovation underlie evolution of tropane alkaloids biosynthesis.</title>
        <authorList>
            <person name="Wang Y.-J."/>
            <person name="Tian T."/>
            <person name="Huang J.-P."/>
            <person name="Huang S.-X."/>
        </authorList>
    </citation>
    <scope>NUCLEOTIDE SEQUENCE [LARGE SCALE GENOMIC DNA]</scope>
    <source>
        <strain evidence="4">KIB-2018</strain>
        <tissue evidence="4">Leaf</tissue>
    </source>
</reference>
<evidence type="ECO:0000259" key="2">
    <source>
        <dbReference type="Pfam" id="PF17919"/>
    </source>
</evidence>
<dbReference type="Gene3D" id="3.30.70.270">
    <property type="match status" value="1"/>
</dbReference>
<dbReference type="Gene3D" id="1.10.340.70">
    <property type="match status" value="1"/>
</dbReference>
<dbReference type="SUPFAM" id="SSF56672">
    <property type="entry name" value="DNA/RNA polymerases"/>
    <property type="match status" value="1"/>
</dbReference>
<name>A0AAV8SWX7_9ROSI</name>
<dbReference type="InterPro" id="IPR043128">
    <property type="entry name" value="Rev_trsase/Diguanyl_cyclase"/>
</dbReference>
<dbReference type="EMBL" id="JAIWQS010000007">
    <property type="protein sequence ID" value="KAJ8758508.1"/>
    <property type="molecule type" value="Genomic_DNA"/>
</dbReference>
<feature type="domain" description="Reverse transcriptase/retrotransposon-derived protein RNase H-like" evidence="2">
    <location>
        <begin position="18"/>
        <end position="110"/>
    </location>
</feature>
<dbReference type="InterPro" id="IPR043502">
    <property type="entry name" value="DNA/RNA_pol_sf"/>
</dbReference>